<reference evidence="10" key="1">
    <citation type="submission" date="2017-10" db="EMBL/GenBank/DDBJ databases">
        <title>Rapid genome shrinkage in a self-fertile nematode reveals novel sperm competition proteins.</title>
        <authorList>
            <person name="Yin D."/>
            <person name="Schwarz E.M."/>
            <person name="Thomas C.G."/>
            <person name="Felde R.L."/>
            <person name="Korf I.F."/>
            <person name="Cutter A.D."/>
            <person name="Schartner C.M."/>
            <person name="Ralston E.J."/>
            <person name="Meyer B.J."/>
            <person name="Haag E.S."/>
        </authorList>
    </citation>
    <scope>NUCLEOTIDE SEQUENCE [LARGE SCALE GENOMIC DNA]</scope>
    <source>
        <strain evidence="10">JU1422</strain>
    </source>
</reference>
<dbReference type="PANTHER" id="PTHR12185:SF18">
    <property type="entry name" value="SID1 TRANSMEMBRANE FAMILY MEMBER 1"/>
    <property type="match status" value="1"/>
</dbReference>
<dbReference type="STRING" id="1611254.A0A2G5SLW7"/>
<proteinExistence type="inferred from homology"/>
<keyword evidence="4" id="KW-0732">Signal</keyword>
<dbReference type="InterPro" id="IPR025958">
    <property type="entry name" value="SID1_TM_fam"/>
</dbReference>
<evidence type="ECO:0000256" key="3">
    <source>
        <dbReference type="ARBA" id="ARBA00022692"/>
    </source>
</evidence>
<comment type="similarity">
    <text evidence="2">Belongs to the SID1 family.</text>
</comment>
<organism evidence="9 10">
    <name type="scientific">Caenorhabditis nigoni</name>
    <dbReference type="NCBI Taxonomy" id="1611254"/>
    <lineage>
        <taxon>Eukaryota</taxon>
        <taxon>Metazoa</taxon>
        <taxon>Ecdysozoa</taxon>
        <taxon>Nematoda</taxon>
        <taxon>Chromadorea</taxon>
        <taxon>Rhabditida</taxon>
        <taxon>Rhabditina</taxon>
        <taxon>Rhabditomorpha</taxon>
        <taxon>Rhabditoidea</taxon>
        <taxon>Rhabditidae</taxon>
        <taxon>Peloderinae</taxon>
        <taxon>Caenorhabditis</taxon>
    </lineage>
</organism>
<gene>
    <name evidence="9" type="primary">Cnig_chr_X.g22716</name>
    <name evidence="9" type="ORF">B9Z55_022716</name>
</gene>
<keyword evidence="3 8" id="KW-0812">Transmembrane</keyword>
<dbReference type="AlphaFoldDB" id="A0A2G5SLW7"/>
<dbReference type="Proteomes" id="UP000230233">
    <property type="component" value="Chromosome X"/>
</dbReference>
<dbReference type="GO" id="GO:0005764">
    <property type="term" value="C:lysosome"/>
    <property type="evidence" value="ECO:0007669"/>
    <property type="project" value="TreeGrafter"/>
</dbReference>
<evidence type="ECO:0000313" key="10">
    <source>
        <dbReference type="Proteomes" id="UP000230233"/>
    </source>
</evidence>
<keyword evidence="10" id="KW-1185">Reference proteome</keyword>
<evidence type="ECO:0000313" key="9">
    <source>
        <dbReference type="EMBL" id="PIC15922.1"/>
    </source>
</evidence>
<keyword evidence="6 8" id="KW-0472">Membrane</keyword>
<feature type="transmembrane region" description="Helical" evidence="8">
    <location>
        <begin position="296"/>
        <end position="315"/>
    </location>
</feature>
<name>A0A2G5SLW7_9PELO</name>
<dbReference type="GO" id="GO:0003725">
    <property type="term" value="F:double-stranded RNA binding"/>
    <property type="evidence" value="ECO:0007669"/>
    <property type="project" value="TreeGrafter"/>
</dbReference>
<dbReference type="Pfam" id="PF13965">
    <property type="entry name" value="SID-1_RNA_chan"/>
    <property type="match status" value="2"/>
</dbReference>
<evidence type="ECO:0000256" key="6">
    <source>
        <dbReference type="ARBA" id="ARBA00023136"/>
    </source>
</evidence>
<protein>
    <submittedName>
        <fullName evidence="9">Uncharacterized protein</fullName>
    </submittedName>
</protein>
<feature type="transmembrane region" description="Helical" evidence="8">
    <location>
        <begin position="169"/>
        <end position="188"/>
    </location>
</feature>
<dbReference type="GO" id="GO:0051033">
    <property type="term" value="F:RNA transmembrane transporter activity"/>
    <property type="evidence" value="ECO:0007669"/>
    <property type="project" value="TreeGrafter"/>
</dbReference>
<dbReference type="OrthoDB" id="416618at2759"/>
<sequence>MHVSLPRIQPHQSKSFPYWFTADTLCDEDHSPEHLSQPAILSVASALPAAFMLKVKAEDDFHLGHKVLETTASPSEPRFWLYTFPEYIEKINIRIVSDSDVCARIMARKANCPAFDATGLPEFSDVYFYQSFTKLGSFSLTKADMGKQVHIVYSIEPDDSVCDDGLQPIIPLVIYIIVIATVFVITYYQYKWLDRQENNEPNILDGTESEGTVFVDKISLFDKPNNTVSHKEYQKNKVIKESKYFNFLIFQLLGSVLPQLTILFQNNISKKKMKVDSCYLNYLCCSNFLGFNCFNGVISSSSLVAVGVVNLIIVFRKNGQ</sequence>
<evidence type="ECO:0000256" key="5">
    <source>
        <dbReference type="ARBA" id="ARBA00022989"/>
    </source>
</evidence>
<evidence type="ECO:0000256" key="8">
    <source>
        <dbReference type="SAM" id="Phobius"/>
    </source>
</evidence>
<dbReference type="GO" id="GO:0005886">
    <property type="term" value="C:plasma membrane"/>
    <property type="evidence" value="ECO:0007669"/>
    <property type="project" value="TreeGrafter"/>
</dbReference>
<evidence type="ECO:0000256" key="2">
    <source>
        <dbReference type="ARBA" id="ARBA00006618"/>
    </source>
</evidence>
<accession>A0A2G5SLW7</accession>
<evidence type="ECO:0000256" key="4">
    <source>
        <dbReference type="ARBA" id="ARBA00022729"/>
    </source>
</evidence>
<comment type="subcellular location">
    <subcellularLocation>
        <location evidence="1">Membrane</location>
        <topology evidence="1">Multi-pass membrane protein</topology>
    </subcellularLocation>
</comment>
<evidence type="ECO:0000256" key="1">
    <source>
        <dbReference type="ARBA" id="ARBA00004141"/>
    </source>
</evidence>
<keyword evidence="7" id="KW-0325">Glycoprotein</keyword>
<dbReference type="EMBL" id="PDUG01000006">
    <property type="protein sequence ID" value="PIC15922.1"/>
    <property type="molecule type" value="Genomic_DNA"/>
</dbReference>
<comment type="caution">
    <text evidence="9">The sequence shown here is derived from an EMBL/GenBank/DDBJ whole genome shotgun (WGS) entry which is preliminary data.</text>
</comment>
<keyword evidence="5 8" id="KW-1133">Transmembrane helix</keyword>
<evidence type="ECO:0000256" key="7">
    <source>
        <dbReference type="ARBA" id="ARBA00023180"/>
    </source>
</evidence>
<feature type="transmembrane region" description="Helical" evidence="8">
    <location>
        <begin position="244"/>
        <end position="264"/>
    </location>
</feature>
<dbReference type="PANTHER" id="PTHR12185">
    <property type="entry name" value="SID1 TRANSMEMBRANE FAMILY MEMEBER"/>
    <property type="match status" value="1"/>
</dbReference>